<dbReference type="NCBIfam" id="TIGR02937">
    <property type="entry name" value="sigma70-ECF"/>
    <property type="match status" value="1"/>
</dbReference>
<evidence type="ECO:0000256" key="1">
    <source>
        <dbReference type="ARBA" id="ARBA00010641"/>
    </source>
</evidence>
<dbReference type="Proteomes" id="UP001302949">
    <property type="component" value="Unassembled WGS sequence"/>
</dbReference>
<dbReference type="PANTHER" id="PTHR43133">
    <property type="entry name" value="RNA POLYMERASE ECF-TYPE SIGMA FACTO"/>
    <property type="match status" value="1"/>
</dbReference>
<feature type="domain" description="RNA polymerase sigma-70 region 2" evidence="5">
    <location>
        <begin position="27"/>
        <end position="92"/>
    </location>
</feature>
<dbReference type="RefSeq" id="WP_323295710.1">
    <property type="nucleotide sequence ID" value="NZ_JAYFUM010000006.1"/>
</dbReference>
<evidence type="ECO:0000256" key="4">
    <source>
        <dbReference type="ARBA" id="ARBA00023163"/>
    </source>
</evidence>
<evidence type="ECO:0000256" key="3">
    <source>
        <dbReference type="ARBA" id="ARBA00023082"/>
    </source>
</evidence>
<evidence type="ECO:0000259" key="6">
    <source>
        <dbReference type="Pfam" id="PF08281"/>
    </source>
</evidence>
<dbReference type="NCBIfam" id="TIGR02985">
    <property type="entry name" value="Sig70_bacteroi1"/>
    <property type="match status" value="1"/>
</dbReference>
<evidence type="ECO:0000256" key="2">
    <source>
        <dbReference type="ARBA" id="ARBA00023015"/>
    </source>
</evidence>
<dbReference type="EMBL" id="JAYFUM010000006">
    <property type="protein sequence ID" value="MEA5138541.1"/>
    <property type="molecule type" value="Genomic_DNA"/>
</dbReference>
<reference evidence="7 8" key="1">
    <citation type="submission" date="2023-12" db="EMBL/GenBank/DDBJ databases">
        <title>Novel species of the genus Arcicella isolated from rivers.</title>
        <authorList>
            <person name="Lu H."/>
        </authorList>
    </citation>
    <scope>NUCLEOTIDE SEQUENCE [LARGE SCALE GENOMIC DNA]</scope>
    <source>
        <strain evidence="7 8">KCTC 23307</strain>
    </source>
</reference>
<dbReference type="Gene3D" id="1.10.1740.10">
    <property type="match status" value="1"/>
</dbReference>
<organism evidence="7 8">
    <name type="scientific">Arcicella rigui</name>
    <dbReference type="NCBI Taxonomy" id="797020"/>
    <lineage>
        <taxon>Bacteria</taxon>
        <taxon>Pseudomonadati</taxon>
        <taxon>Bacteroidota</taxon>
        <taxon>Cytophagia</taxon>
        <taxon>Cytophagales</taxon>
        <taxon>Flectobacillaceae</taxon>
        <taxon>Arcicella</taxon>
    </lineage>
</organism>
<dbReference type="InterPro" id="IPR039425">
    <property type="entry name" value="RNA_pol_sigma-70-like"/>
</dbReference>
<keyword evidence="2" id="KW-0805">Transcription regulation</keyword>
<dbReference type="SUPFAM" id="SSF88946">
    <property type="entry name" value="Sigma2 domain of RNA polymerase sigma factors"/>
    <property type="match status" value="1"/>
</dbReference>
<dbReference type="InterPro" id="IPR014284">
    <property type="entry name" value="RNA_pol_sigma-70_dom"/>
</dbReference>
<dbReference type="InterPro" id="IPR036388">
    <property type="entry name" value="WH-like_DNA-bd_sf"/>
</dbReference>
<dbReference type="SUPFAM" id="SSF88659">
    <property type="entry name" value="Sigma3 and sigma4 domains of RNA polymerase sigma factors"/>
    <property type="match status" value="1"/>
</dbReference>
<gene>
    <name evidence="7" type="ORF">VB248_05340</name>
</gene>
<keyword evidence="4" id="KW-0804">Transcription</keyword>
<feature type="domain" description="RNA polymerase sigma factor 70 region 4 type 2" evidence="6">
    <location>
        <begin position="124"/>
        <end position="172"/>
    </location>
</feature>
<comment type="similarity">
    <text evidence="1">Belongs to the sigma-70 factor family. ECF subfamily.</text>
</comment>
<evidence type="ECO:0000313" key="7">
    <source>
        <dbReference type="EMBL" id="MEA5138541.1"/>
    </source>
</evidence>
<keyword evidence="8" id="KW-1185">Reference proteome</keyword>
<evidence type="ECO:0000313" key="8">
    <source>
        <dbReference type="Proteomes" id="UP001302949"/>
    </source>
</evidence>
<proteinExistence type="inferred from homology"/>
<dbReference type="PANTHER" id="PTHR43133:SF46">
    <property type="entry name" value="RNA POLYMERASE SIGMA-70 FACTOR ECF SUBFAMILY"/>
    <property type="match status" value="1"/>
</dbReference>
<dbReference type="InterPro" id="IPR013324">
    <property type="entry name" value="RNA_pol_sigma_r3/r4-like"/>
</dbReference>
<dbReference type="InterPro" id="IPR007627">
    <property type="entry name" value="RNA_pol_sigma70_r2"/>
</dbReference>
<evidence type="ECO:0000259" key="5">
    <source>
        <dbReference type="Pfam" id="PF04542"/>
    </source>
</evidence>
<sequence>MVKDFLHDEKELLKLASSGNEKAFTYLFHAHKNKLFGYLFRLTNSQEITEDIIQEIFLKLWKDKSELINIAQFDAYLFRMAKNQAINAFKTIARQTLLYAEYFENQTFEVNSTDNLIQFNETQRMLAQIIESLPPQQKLVYQLSREQHLKHEEIAQMLNLSPNTVKNHIIQAINTIKQKLNYQAAMCLFYMFWIIQKK</sequence>
<dbReference type="InterPro" id="IPR014327">
    <property type="entry name" value="RNA_pol_sigma70_bacteroid"/>
</dbReference>
<dbReference type="InterPro" id="IPR013249">
    <property type="entry name" value="RNA_pol_sigma70_r4_t2"/>
</dbReference>
<name>A0ABU5Q6Q6_9BACT</name>
<keyword evidence="3" id="KW-0731">Sigma factor</keyword>
<accession>A0ABU5Q6Q6</accession>
<dbReference type="Pfam" id="PF08281">
    <property type="entry name" value="Sigma70_r4_2"/>
    <property type="match status" value="1"/>
</dbReference>
<dbReference type="Gene3D" id="1.10.10.10">
    <property type="entry name" value="Winged helix-like DNA-binding domain superfamily/Winged helix DNA-binding domain"/>
    <property type="match status" value="1"/>
</dbReference>
<comment type="caution">
    <text evidence="7">The sequence shown here is derived from an EMBL/GenBank/DDBJ whole genome shotgun (WGS) entry which is preliminary data.</text>
</comment>
<protein>
    <submittedName>
        <fullName evidence="7">RNA polymerase sigma-70 factor</fullName>
    </submittedName>
</protein>
<dbReference type="Pfam" id="PF04542">
    <property type="entry name" value="Sigma70_r2"/>
    <property type="match status" value="1"/>
</dbReference>
<dbReference type="InterPro" id="IPR013325">
    <property type="entry name" value="RNA_pol_sigma_r2"/>
</dbReference>